<dbReference type="CDD" id="cd01949">
    <property type="entry name" value="GGDEF"/>
    <property type="match status" value="1"/>
</dbReference>
<evidence type="ECO:0000259" key="2">
    <source>
        <dbReference type="PROSITE" id="PS50887"/>
    </source>
</evidence>
<keyword evidence="1" id="KW-0472">Membrane</keyword>
<dbReference type="Proteomes" id="UP000388452">
    <property type="component" value="Chromosome"/>
</dbReference>
<dbReference type="SUPFAM" id="SSF55073">
    <property type="entry name" value="Nucleotide cyclase"/>
    <property type="match status" value="1"/>
</dbReference>
<feature type="transmembrane region" description="Helical" evidence="1">
    <location>
        <begin position="68"/>
        <end position="90"/>
    </location>
</feature>
<name>A0A5P8JV16_9LACO</name>
<dbReference type="SMART" id="SM00267">
    <property type="entry name" value="GGDEF"/>
    <property type="match status" value="1"/>
</dbReference>
<keyword evidence="1" id="KW-0812">Transmembrane</keyword>
<dbReference type="InterPro" id="IPR000160">
    <property type="entry name" value="GGDEF_dom"/>
</dbReference>
<dbReference type="Gene3D" id="3.30.70.270">
    <property type="match status" value="1"/>
</dbReference>
<feature type="domain" description="GGDEF" evidence="2">
    <location>
        <begin position="266"/>
        <end position="402"/>
    </location>
</feature>
<keyword evidence="1" id="KW-1133">Transmembrane helix</keyword>
<dbReference type="InterPro" id="IPR043128">
    <property type="entry name" value="Rev_trsase/Diguanyl_cyclase"/>
</dbReference>
<dbReference type="InterPro" id="IPR035919">
    <property type="entry name" value="EAL_sf"/>
</dbReference>
<organism evidence="3 4">
    <name type="scientific">Lacticaseibacillus manihotivorans</name>
    <dbReference type="NCBI Taxonomy" id="88233"/>
    <lineage>
        <taxon>Bacteria</taxon>
        <taxon>Bacillati</taxon>
        <taxon>Bacillota</taxon>
        <taxon>Bacilli</taxon>
        <taxon>Lactobacillales</taxon>
        <taxon>Lactobacillaceae</taxon>
        <taxon>Lacticaseibacillus</taxon>
    </lineage>
</organism>
<feature type="transmembrane region" description="Helical" evidence="1">
    <location>
        <begin position="27"/>
        <end position="48"/>
    </location>
</feature>
<dbReference type="GO" id="GO:0052621">
    <property type="term" value="F:diguanylate cyclase activity"/>
    <property type="evidence" value="ECO:0007669"/>
    <property type="project" value="TreeGrafter"/>
</dbReference>
<dbReference type="SUPFAM" id="SSF141868">
    <property type="entry name" value="EAL domain-like"/>
    <property type="match status" value="1"/>
</dbReference>
<evidence type="ECO:0000313" key="4">
    <source>
        <dbReference type="Proteomes" id="UP000388452"/>
    </source>
</evidence>
<accession>A0A5P8JV16</accession>
<dbReference type="Pfam" id="PF00990">
    <property type="entry name" value="GGDEF"/>
    <property type="match status" value="1"/>
</dbReference>
<evidence type="ECO:0000313" key="3">
    <source>
        <dbReference type="EMBL" id="QFQ92812.1"/>
    </source>
</evidence>
<dbReference type="PANTHER" id="PTHR45138">
    <property type="entry name" value="REGULATORY COMPONENTS OF SENSORY TRANSDUCTION SYSTEM"/>
    <property type="match status" value="1"/>
</dbReference>
<proteinExistence type="predicted"/>
<protein>
    <submittedName>
        <fullName evidence="3">Diguanylate cyclase</fullName>
    </submittedName>
</protein>
<dbReference type="EMBL" id="CP045068">
    <property type="protein sequence ID" value="QFQ92812.1"/>
    <property type="molecule type" value="Genomic_DNA"/>
</dbReference>
<sequence length="632" mass="71574">MQCTQSGGSAHMEAQKSTFGVTAPLPAWLFILQLVIVLMLAVGFVSYYRRTWHYVFDTEHDNHTQFKALRGGLLVLVLLLGLGFHFAGAIMYTNSIMFYNIGLFLLTFTLLDRSASWWEFGGRVIGLLVIWSDHYRPHFDRWQYTVSLILLAIAVVVIWRYRDDIRYNPARHIGLFAYLGVVFWTLLPDESLGVQLSLGLRLEGLIMYVAMACATGIFMHNRHVEDQRNRANAQLAHYDALTDTLSASLYQTTAPRVFDTARTQAKQLTMAVIDIDHFKQVNDHYGHLTGDELLSGVAKVMSDTLSKYSGKHSLYRAGGEEFNILFENLSDSLVEIVVTDIWQTVRTAKLEAGRFEIPTTISIGVAKMMTTDESVDDLYARADENLYQSKHNGRDAITIMGHTLAHDQVPRVMAIRTLLTQHVVDTQVTPAELVYDELILAKYEDDYDRWDFPDVIALPLLVQMNFLHEALKAQAAPRIMINVLPEVFVAPHTPQRLADFRDREPKLSILAVELTLLPDIETLARVSKAYHAHDLRIVLKNFAPDNDLDTFKPYLALIDGVKMRANDLRNLYVTPEGPDQIAALQAACDAVNVDIIVNDVENSQDAEFAKNVIKSRYTKGYYFDRPALPRMS</sequence>
<dbReference type="NCBIfam" id="TIGR00254">
    <property type="entry name" value="GGDEF"/>
    <property type="match status" value="1"/>
</dbReference>
<dbReference type="InterPro" id="IPR050469">
    <property type="entry name" value="Diguanylate_Cyclase"/>
</dbReference>
<dbReference type="PANTHER" id="PTHR45138:SF9">
    <property type="entry name" value="DIGUANYLATE CYCLASE DGCM-RELATED"/>
    <property type="match status" value="1"/>
</dbReference>
<feature type="transmembrane region" description="Helical" evidence="1">
    <location>
        <begin position="199"/>
        <end position="220"/>
    </location>
</feature>
<dbReference type="Gene3D" id="3.20.20.450">
    <property type="entry name" value="EAL domain"/>
    <property type="match status" value="1"/>
</dbReference>
<feature type="transmembrane region" description="Helical" evidence="1">
    <location>
        <begin position="142"/>
        <end position="161"/>
    </location>
</feature>
<feature type="transmembrane region" description="Helical" evidence="1">
    <location>
        <begin position="170"/>
        <end position="187"/>
    </location>
</feature>
<gene>
    <name evidence="3" type="ORF">LM010_16060</name>
</gene>
<dbReference type="AlphaFoldDB" id="A0A5P8JV16"/>
<reference evidence="3 4" key="1">
    <citation type="submission" date="2019-10" db="EMBL/GenBank/DDBJ databases">
        <title>Genome sequencing of Lactobacillus manihotivorans.</title>
        <authorList>
            <person name="Kim K."/>
        </authorList>
    </citation>
    <scope>NUCLEOTIDE SEQUENCE [LARGE SCALE GENOMIC DNA]</scope>
    <source>
        <strain evidence="3 4">LM010</strain>
    </source>
</reference>
<dbReference type="InterPro" id="IPR029787">
    <property type="entry name" value="Nucleotide_cyclase"/>
</dbReference>
<dbReference type="PROSITE" id="PS50887">
    <property type="entry name" value="GGDEF"/>
    <property type="match status" value="1"/>
</dbReference>
<evidence type="ECO:0000256" key="1">
    <source>
        <dbReference type="SAM" id="Phobius"/>
    </source>
</evidence>